<dbReference type="Gene3D" id="1.10.10.10">
    <property type="entry name" value="Winged helix-like DNA-binding domain superfamily/Winged helix DNA-binding domain"/>
    <property type="match status" value="1"/>
</dbReference>
<feature type="domain" description="Cyclic nucleotide-binding" evidence="4">
    <location>
        <begin position="25"/>
        <end position="145"/>
    </location>
</feature>
<dbReference type="InterPro" id="IPR014710">
    <property type="entry name" value="RmlC-like_jellyroll"/>
</dbReference>
<evidence type="ECO:0000256" key="2">
    <source>
        <dbReference type="ARBA" id="ARBA00023125"/>
    </source>
</evidence>
<name>A0AA49IWK9_9PROT</name>
<dbReference type="SMART" id="SM00100">
    <property type="entry name" value="cNMP"/>
    <property type="match status" value="1"/>
</dbReference>
<evidence type="ECO:0000259" key="5">
    <source>
        <dbReference type="PROSITE" id="PS51063"/>
    </source>
</evidence>
<dbReference type="InterPro" id="IPR036390">
    <property type="entry name" value="WH_DNA-bd_sf"/>
</dbReference>
<dbReference type="GO" id="GO:0005829">
    <property type="term" value="C:cytosol"/>
    <property type="evidence" value="ECO:0007669"/>
    <property type="project" value="TreeGrafter"/>
</dbReference>
<dbReference type="PANTHER" id="PTHR24567">
    <property type="entry name" value="CRP FAMILY TRANSCRIPTIONAL REGULATORY PROTEIN"/>
    <property type="match status" value="1"/>
</dbReference>
<evidence type="ECO:0000313" key="6">
    <source>
        <dbReference type="EMBL" id="WIM05580.1"/>
    </source>
</evidence>
<evidence type="ECO:0000259" key="4">
    <source>
        <dbReference type="PROSITE" id="PS50042"/>
    </source>
</evidence>
<dbReference type="InterPro" id="IPR036388">
    <property type="entry name" value="WH-like_DNA-bd_sf"/>
</dbReference>
<accession>A0AA49IWK9</accession>
<dbReference type="PANTHER" id="PTHR24567:SF74">
    <property type="entry name" value="HTH-TYPE TRANSCRIPTIONAL REGULATOR ARCR"/>
    <property type="match status" value="1"/>
</dbReference>
<dbReference type="SMART" id="SM00419">
    <property type="entry name" value="HTH_CRP"/>
    <property type="match status" value="1"/>
</dbReference>
<dbReference type="PROSITE" id="PS51063">
    <property type="entry name" value="HTH_CRP_2"/>
    <property type="match status" value="1"/>
</dbReference>
<dbReference type="CDD" id="cd00038">
    <property type="entry name" value="CAP_ED"/>
    <property type="match status" value="1"/>
</dbReference>
<reference evidence="6" key="1">
    <citation type="journal article" date="2023" name="Nat. Microbiol.">
        <title>Enrichment and characterization of a nitric oxide-reducing microbial community in a continuous bioreactor.</title>
        <authorList>
            <person name="Garrido-Amador P."/>
            <person name="Stortenbeker N."/>
            <person name="Wessels H.J.C.T."/>
            <person name="Speth D.R."/>
            <person name="Garcia-Heredia I."/>
            <person name="Kartal B."/>
        </authorList>
    </citation>
    <scope>NUCLEOTIDE SEQUENCE</scope>
    <source>
        <strain evidence="6">MAG1</strain>
    </source>
</reference>
<dbReference type="Pfam" id="PF00027">
    <property type="entry name" value="cNMP_binding"/>
    <property type="match status" value="1"/>
</dbReference>
<dbReference type="Gene3D" id="2.60.120.10">
    <property type="entry name" value="Jelly Rolls"/>
    <property type="match status" value="1"/>
</dbReference>
<dbReference type="Proteomes" id="UP001234916">
    <property type="component" value="Chromosome"/>
</dbReference>
<evidence type="ECO:0000256" key="1">
    <source>
        <dbReference type="ARBA" id="ARBA00023015"/>
    </source>
</evidence>
<dbReference type="InterPro" id="IPR018490">
    <property type="entry name" value="cNMP-bd_dom_sf"/>
</dbReference>
<dbReference type="Pfam" id="PF13545">
    <property type="entry name" value="HTH_Crp_2"/>
    <property type="match status" value="1"/>
</dbReference>
<keyword evidence="1" id="KW-0805">Transcription regulation</keyword>
<dbReference type="KEGG" id="npv:OHM77_13020"/>
<proteinExistence type="predicted"/>
<dbReference type="GO" id="GO:0003677">
    <property type="term" value="F:DNA binding"/>
    <property type="evidence" value="ECO:0007669"/>
    <property type="project" value="UniProtKB-KW"/>
</dbReference>
<dbReference type="EMBL" id="CP107246">
    <property type="protein sequence ID" value="WIM05580.1"/>
    <property type="molecule type" value="Genomic_DNA"/>
</dbReference>
<gene>
    <name evidence="6" type="ORF">OHM77_13020</name>
</gene>
<keyword evidence="2" id="KW-0238">DNA-binding</keyword>
<dbReference type="PROSITE" id="PS50042">
    <property type="entry name" value="CNMP_BINDING_3"/>
    <property type="match status" value="1"/>
</dbReference>
<dbReference type="AlphaFoldDB" id="A0AA49IWK9"/>
<sequence length="239" mass="26712">MANVNGSANRHERLDIPALLSRLPLFSELAPEHVAQIAEATREKRLAKGEMLFQKGDLPRGFFVVVFGQVKLAFPSSQGNEKVVEILGPKRSFGEAVMFIDRPYPVFAEALTDSLLLHITRSAVFDLLESDPSFARRMLAGMSMQLHSLICDVESYSLRSSTQRVIGYLMQHCPPESNCDEGALEISLPTSKQVIASRLNLTPETLSRIFHDLAEAQLISVHGKQIRIPDLRRLHEFGF</sequence>
<organism evidence="6">
    <name type="scientific">Candidatus Nitricoxidivorans perseverans</name>
    <dbReference type="NCBI Taxonomy" id="2975601"/>
    <lineage>
        <taxon>Bacteria</taxon>
        <taxon>Pseudomonadati</taxon>
        <taxon>Pseudomonadota</taxon>
        <taxon>Betaproteobacteria</taxon>
        <taxon>Nitrosomonadales</taxon>
        <taxon>Sterolibacteriaceae</taxon>
        <taxon>Candidatus Nitricoxidivorans</taxon>
    </lineage>
</organism>
<dbReference type="SUPFAM" id="SSF51206">
    <property type="entry name" value="cAMP-binding domain-like"/>
    <property type="match status" value="1"/>
</dbReference>
<dbReference type="InterPro" id="IPR050397">
    <property type="entry name" value="Env_Response_Regulators"/>
</dbReference>
<dbReference type="SUPFAM" id="SSF46785">
    <property type="entry name" value="Winged helix' DNA-binding domain"/>
    <property type="match status" value="1"/>
</dbReference>
<dbReference type="GO" id="GO:0003700">
    <property type="term" value="F:DNA-binding transcription factor activity"/>
    <property type="evidence" value="ECO:0007669"/>
    <property type="project" value="TreeGrafter"/>
</dbReference>
<dbReference type="InterPro" id="IPR012318">
    <property type="entry name" value="HTH_CRP"/>
</dbReference>
<evidence type="ECO:0000256" key="3">
    <source>
        <dbReference type="ARBA" id="ARBA00023163"/>
    </source>
</evidence>
<protein>
    <submittedName>
        <fullName evidence="6">Crp/Fnr family transcriptional regulator</fullName>
    </submittedName>
</protein>
<dbReference type="InterPro" id="IPR000595">
    <property type="entry name" value="cNMP-bd_dom"/>
</dbReference>
<feature type="domain" description="HTH crp-type" evidence="5">
    <location>
        <begin position="159"/>
        <end position="232"/>
    </location>
</feature>
<keyword evidence="3" id="KW-0804">Transcription</keyword>